<accession>A0ABX0JAH8</accession>
<comment type="caution">
    <text evidence="3">The sequence shown here is derived from an EMBL/GenBank/DDBJ whole genome shotgun (WGS) entry which is preliminary data.</text>
</comment>
<dbReference type="SUPFAM" id="SSF51735">
    <property type="entry name" value="NAD(P)-binding Rossmann-fold domains"/>
    <property type="match status" value="1"/>
</dbReference>
<organism evidence="3 4">
    <name type="scientific">Paenibacillus agricola</name>
    <dbReference type="NCBI Taxonomy" id="2716264"/>
    <lineage>
        <taxon>Bacteria</taxon>
        <taxon>Bacillati</taxon>
        <taxon>Bacillota</taxon>
        <taxon>Bacilli</taxon>
        <taxon>Bacillales</taxon>
        <taxon>Paenibacillaceae</taxon>
        <taxon>Paenibacillus</taxon>
    </lineage>
</organism>
<evidence type="ECO:0000313" key="3">
    <source>
        <dbReference type="EMBL" id="NHN30971.1"/>
    </source>
</evidence>
<evidence type="ECO:0000313" key="4">
    <source>
        <dbReference type="Proteomes" id="UP001165962"/>
    </source>
</evidence>
<proteinExistence type="inferred from homology"/>
<dbReference type="InterPro" id="IPR036291">
    <property type="entry name" value="NAD(P)-bd_dom_sf"/>
</dbReference>
<sequence length="239" mass="25809">MELRGKTAIIRGAGKGIGQEIAKSLARAGIHVGLMARSASNLEALCAELQLNDGTKICFATASASHYEEVERATNELKKELGPIDYLITVINPGLGKSRSLAESAPDEWRRNIEVNVLGMYHMNRAVIQDMIERQSGMIINVFTKSEASGEANESANTAAKFALIGMTESLCREVSDHHIHVIALAPDTIDREAAHAMGVALTGEEWLSQAEEVAELTFAIIKHPEAGIVKKGFICISD</sequence>
<keyword evidence="2" id="KW-0560">Oxidoreductase</keyword>
<dbReference type="CDD" id="cd05233">
    <property type="entry name" value="SDR_c"/>
    <property type="match status" value="1"/>
</dbReference>
<comment type="similarity">
    <text evidence="1">Belongs to the short-chain dehydrogenases/reductases (SDR) family.</text>
</comment>
<evidence type="ECO:0000256" key="2">
    <source>
        <dbReference type="ARBA" id="ARBA00023002"/>
    </source>
</evidence>
<dbReference type="Proteomes" id="UP001165962">
    <property type="component" value="Unassembled WGS sequence"/>
</dbReference>
<protein>
    <submittedName>
        <fullName evidence="3">SDR family NAD(P)-dependent oxidoreductase</fullName>
    </submittedName>
</protein>
<dbReference type="InterPro" id="IPR002347">
    <property type="entry name" value="SDR_fam"/>
</dbReference>
<dbReference type="PANTHER" id="PTHR44196">
    <property type="entry name" value="DEHYDROGENASE/REDUCTASE SDR FAMILY MEMBER 7B"/>
    <property type="match status" value="1"/>
</dbReference>
<reference evidence="3" key="1">
    <citation type="submission" date="2020-03" db="EMBL/GenBank/DDBJ databases">
        <title>Draft sequencing of Paenibacilllus sp. S3N08.</title>
        <authorList>
            <person name="Kim D.-U."/>
        </authorList>
    </citation>
    <scope>NUCLEOTIDE SEQUENCE</scope>
    <source>
        <strain evidence="3">S3N08</strain>
    </source>
</reference>
<dbReference type="EMBL" id="JAAOIW010000004">
    <property type="protein sequence ID" value="NHN30971.1"/>
    <property type="molecule type" value="Genomic_DNA"/>
</dbReference>
<dbReference type="Pfam" id="PF00106">
    <property type="entry name" value="adh_short"/>
    <property type="match status" value="1"/>
</dbReference>
<name>A0ABX0JAH8_9BACL</name>
<keyword evidence="4" id="KW-1185">Reference proteome</keyword>
<dbReference type="Gene3D" id="3.40.50.720">
    <property type="entry name" value="NAD(P)-binding Rossmann-like Domain"/>
    <property type="match status" value="1"/>
</dbReference>
<dbReference type="PANTHER" id="PTHR44196:SF1">
    <property type="entry name" value="DEHYDROGENASE_REDUCTASE SDR FAMILY MEMBER 7B"/>
    <property type="match status" value="1"/>
</dbReference>
<gene>
    <name evidence="3" type="ORF">G9U52_14120</name>
</gene>
<dbReference type="PRINTS" id="PR00081">
    <property type="entry name" value="GDHRDH"/>
</dbReference>
<evidence type="ECO:0000256" key="1">
    <source>
        <dbReference type="ARBA" id="ARBA00006484"/>
    </source>
</evidence>